<comment type="caution">
    <text evidence="6">Lacks conserved residue(s) required for the propagation of feature annotation.</text>
</comment>
<evidence type="ECO:0000256" key="1">
    <source>
        <dbReference type="ARBA" id="ARBA00004141"/>
    </source>
</evidence>
<evidence type="ECO:0000256" key="3">
    <source>
        <dbReference type="ARBA" id="ARBA00022692"/>
    </source>
</evidence>
<name>A0A914HXI0_GLORO</name>
<dbReference type="PANTHER" id="PTHR31552">
    <property type="entry name" value="SERPENTINE RECEPTOR CLASS GAMMA"/>
    <property type="match status" value="1"/>
</dbReference>
<keyword evidence="7" id="KW-1185">Reference proteome</keyword>
<feature type="transmembrane region" description="Helical" evidence="6">
    <location>
        <begin position="20"/>
        <end position="45"/>
    </location>
</feature>
<feature type="transmembrane region" description="Helical" evidence="6">
    <location>
        <begin position="231"/>
        <end position="250"/>
    </location>
</feature>
<evidence type="ECO:0000313" key="7">
    <source>
        <dbReference type="Proteomes" id="UP000887572"/>
    </source>
</evidence>
<dbReference type="GO" id="GO:0016020">
    <property type="term" value="C:membrane"/>
    <property type="evidence" value="ECO:0007669"/>
    <property type="project" value="UniProtKB-SubCell"/>
</dbReference>
<dbReference type="WBParaSite" id="Gr19_v10_g4699.t1">
    <property type="protein sequence ID" value="Gr19_v10_g4699.t1"/>
    <property type="gene ID" value="Gr19_v10_g4699"/>
</dbReference>
<comment type="subcellular location">
    <subcellularLocation>
        <location evidence="1">Membrane</location>
        <topology evidence="1">Multi-pass membrane protein</topology>
    </subcellularLocation>
</comment>
<accession>A0A914HXI0</accession>
<dbReference type="GO" id="GO:0004888">
    <property type="term" value="F:transmembrane signaling receptor activity"/>
    <property type="evidence" value="ECO:0007669"/>
    <property type="project" value="InterPro"/>
</dbReference>
<keyword evidence="5 6" id="KW-0472">Membrane</keyword>
<dbReference type="Gene3D" id="1.20.1070.10">
    <property type="entry name" value="Rhodopsin 7-helix transmembrane proteins"/>
    <property type="match status" value="1"/>
</dbReference>
<protein>
    <recommendedName>
        <fullName evidence="6">Serpentine receptor class gamma</fullName>
    </recommendedName>
</protein>
<organism evidence="7 8">
    <name type="scientific">Globodera rostochiensis</name>
    <name type="common">Golden nematode worm</name>
    <name type="synonym">Heterodera rostochiensis</name>
    <dbReference type="NCBI Taxonomy" id="31243"/>
    <lineage>
        <taxon>Eukaryota</taxon>
        <taxon>Metazoa</taxon>
        <taxon>Ecdysozoa</taxon>
        <taxon>Nematoda</taxon>
        <taxon>Chromadorea</taxon>
        <taxon>Rhabditida</taxon>
        <taxon>Tylenchina</taxon>
        <taxon>Tylenchomorpha</taxon>
        <taxon>Tylenchoidea</taxon>
        <taxon>Heteroderidae</taxon>
        <taxon>Heteroderinae</taxon>
        <taxon>Globodera</taxon>
    </lineage>
</organism>
<dbReference type="AlphaFoldDB" id="A0A914HXI0"/>
<proteinExistence type="inferred from homology"/>
<keyword evidence="4 6" id="KW-1133">Transmembrane helix</keyword>
<feature type="transmembrane region" description="Helical" evidence="6">
    <location>
        <begin position="187"/>
        <end position="210"/>
    </location>
</feature>
<evidence type="ECO:0000256" key="6">
    <source>
        <dbReference type="RuleBase" id="RU280813"/>
    </source>
</evidence>
<evidence type="ECO:0000256" key="2">
    <source>
        <dbReference type="ARBA" id="ARBA00005692"/>
    </source>
</evidence>
<evidence type="ECO:0000256" key="4">
    <source>
        <dbReference type="ARBA" id="ARBA00022989"/>
    </source>
</evidence>
<reference evidence="8" key="1">
    <citation type="submission" date="2022-11" db="UniProtKB">
        <authorList>
            <consortium name="WormBaseParasite"/>
        </authorList>
    </citation>
    <scope>IDENTIFICATION</scope>
</reference>
<dbReference type="GO" id="GO:0007606">
    <property type="term" value="P:sensory perception of chemical stimulus"/>
    <property type="evidence" value="ECO:0007669"/>
    <property type="project" value="UniProtKB-UniRule"/>
</dbReference>
<dbReference type="Pfam" id="PF02118">
    <property type="entry name" value="Srg"/>
    <property type="match status" value="1"/>
</dbReference>
<feature type="transmembrane region" description="Helical" evidence="6">
    <location>
        <begin position="51"/>
        <end position="73"/>
    </location>
</feature>
<dbReference type="InterPro" id="IPR000609">
    <property type="entry name" value="7TM_GPCR_serpentine_rcpt_Srg"/>
</dbReference>
<sequence>MNYFFFSAMTVLANTNLFPFLFALVIGIPSAMLYCLELLIIVTNFSHFDSAFFVLVAVRAILSLVNYIFSYFAYRFGKIGLFLPVYLKFHRIVLASFYFVRYYAFHVENLLTAFLLLNRFTAILLPMNYEKLWRRGLSFCIVATLLLPLPFTVPIFDMDMFVHVQHDNVSFTLDDHKTTNELNSTAIAAWSAVVFAIVCLLLNLDTIFAYKINKFQKQNGQSSTTECKMTIYTVATFFGQLIMAIFMVFLNLTASTFVDEQNNRYSLAQKWFGITLAENDILFLANFNQYPWVNDFAMVAIPAWLLLWASTKMRKIIFSKFNPMGQSEQNVVTMHIEPLQQQIYRKFPNECWVACLKFLDRDNLQTMQLVSSRFDQIVEKHFGHFPLRRVDRCKVSSSRSNAMKVRLICLGRGRTIETDSDLQLWLRHGFVECIEFIEFKFTYEILRELQEMKQGIFMLNYCVFAYEKRASPEPFTWDQIAFLFSIETFRKCHGAVFSFLRRCAFRPTISELLKLPPKSMIIDFDGCRANPSDNKVISDWLNGICDDEFDHPKETKALFLKGFDYFHAIPGLIETLKEDFVKATTKQSFILNIECDDDMNFEQKLENWTTGEKFKVNTVEGVMCARRE</sequence>
<comment type="similarity">
    <text evidence="2 6">Belongs to the nematode receptor-like protein srg family.</text>
</comment>
<feature type="transmembrane region" description="Helical" evidence="6">
    <location>
        <begin position="110"/>
        <end position="129"/>
    </location>
</feature>
<feature type="transmembrane region" description="Helical" evidence="6">
    <location>
        <begin position="292"/>
        <end position="310"/>
    </location>
</feature>
<keyword evidence="3 6" id="KW-0812">Transmembrane</keyword>
<feature type="transmembrane region" description="Helical" evidence="6">
    <location>
        <begin position="136"/>
        <end position="156"/>
    </location>
</feature>
<evidence type="ECO:0000313" key="8">
    <source>
        <dbReference type="WBParaSite" id="Gr19_v10_g4699.t1"/>
    </source>
</evidence>
<dbReference type="Proteomes" id="UP000887572">
    <property type="component" value="Unplaced"/>
</dbReference>
<feature type="transmembrane region" description="Helical" evidence="6">
    <location>
        <begin position="85"/>
        <end position="104"/>
    </location>
</feature>
<dbReference type="PANTHER" id="PTHR31552:SF8">
    <property type="entry name" value="SERPENTINE RECEPTOR CLASS GAMMA"/>
    <property type="match status" value="1"/>
</dbReference>
<evidence type="ECO:0000256" key="5">
    <source>
        <dbReference type="ARBA" id="ARBA00023136"/>
    </source>
</evidence>